<evidence type="ECO:0000256" key="2">
    <source>
        <dbReference type="ARBA" id="ARBA00005462"/>
    </source>
</evidence>
<evidence type="ECO:0000256" key="6">
    <source>
        <dbReference type="ARBA" id="ARBA00023288"/>
    </source>
</evidence>
<evidence type="ECO:0000256" key="7">
    <source>
        <dbReference type="ARBA" id="ARBA00026209"/>
    </source>
</evidence>
<gene>
    <name evidence="9" type="ORF">HYH02_013324</name>
</gene>
<dbReference type="PANTHER" id="PTHR47249">
    <property type="entry name" value="VACUOLAR PROTEIN 8"/>
    <property type="match status" value="1"/>
</dbReference>
<reference evidence="9" key="1">
    <citation type="journal article" date="2020" name="bioRxiv">
        <title>Comparative genomics of Chlamydomonas.</title>
        <authorList>
            <person name="Craig R.J."/>
            <person name="Hasan A.R."/>
            <person name="Ness R.W."/>
            <person name="Keightley P.D."/>
        </authorList>
    </citation>
    <scope>NUCLEOTIDE SEQUENCE</scope>
    <source>
        <strain evidence="9">CCAP 11/173</strain>
    </source>
</reference>
<feature type="compositionally biased region" description="Gly residues" evidence="8">
    <location>
        <begin position="572"/>
        <end position="582"/>
    </location>
</feature>
<evidence type="ECO:0000313" key="9">
    <source>
        <dbReference type="EMBL" id="KAG2431334.1"/>
    </source>
</evidence>
<evidence type="ECO:0000256" key="1">
    <source>
        <dbReference type="ARBA" id="ARBA00004592"/>
    </source>
</evidence>
<protein>
    <recommendedName>
        <fullName evidence="7">Vacuolar protein 8</fullName>
    </recommendedName>
</protein>
<dbReference type="AlphaFoldDB" id="A0A835SQI0"/>
<evidence type="ECO:0000256" key="4">
    <source>
        <dbReference type="ARBA" id="ARBA00022737"/>
    </source>
</evidence>
<evidence type="ECO:0000256" key="5">
    <source>
        <dbReference type="ARBA" id="ARBA00023136"/>
    </source>
</evidence>
<feature type="region of interest" description="Disordered" evidence="8">
    <location>
        <begin position="568"/>
        <end position="594"/>
    </location>
</feature>
<dbReference type="SMART" id="SM00185">
    <property type="entry name" value="ARM"/>
    <property type="match status" value="5"/>
</dbReference>
<proteinExistence type="inferred from homology"/>
<dbReference type="InterPro" id="IPR016024">
    <property type="entry name" value="ARM-type_fold"/>
</dbReference>
<dbReference type="Gene3D" id="1.25.10.10">
    <property type="entry name" value="Leucine-rich Repeat Variant"/>
    <property type="match status" value="3"/>
</dbReference>
<dbReference type="GO" id="GO:0043495">
    <property type="term" value="F:protein-membrane adaptor activity"/>
    <property type="evidence" value="ECO:0007669"/>
    <property type="project" value="InterPro"/>
</dbReference>
<name>A0A835SQI0_9CHLO</name>
<evidence type="ECO:0000313" key="10">
    <source>
        <dbReference type="Proteomes" id="UP000613740"/>
    </source>
</evidence>
<dbReference type="InterPro" id="IPR011989">
    <property type="entry name" value="ARM-like"/>
</dbReference>
<dbReference type="OrthoDB" id="545240at2759"/>
<dbReference type="SUPFAM" id="SSF48371">
    <property type="entry name" value="ARM repeat"/>
    <property type="match status" value="1"/>
</dbReference>
<accession>A0A835SQI0</accession>
<dbReference type="EMBL" id="JAEHOD010000073">
    <property type="protein sequence ID" value="KAG2431334.1"/>
    <property type="molecule type" value="Genomic_DNA"/>
</dbReference>
<organism evidence="9 10">
    <name type="scientific">Chlamydomonas schloesseri</name>
    <dbReference type="NCBI Taxonomy" id="2026947"/>
    <lineage>
        <taxon>Eukaryota</taxon>
        <taxon>Viridiplantae</taxon>
        <taxon>Chlorophyta</taxon>
        <taxon>core chlorophytes</taxon>
        <taxon>Chlorophyceae</taxon>
        <taxon>CS clade</taxon>
        <taxon>Chlamydomonadales</taxon>
        <taxon>Chlamydomonadaceae</taxon>
        <taxon>Chlamydomonas</taxon>
    </lineage>
</organism>
<dbReference type="InterPro" id="IPR045156">
    <property type="entry name" value="Vac8"/>
</dbReference>
<evidence type="ECO:0000256" key="3">
    <source>
        <dbReference type="ARBA" id="ARBA00022554"/>
    </source>
</evidence>
<comment type="subcellular location">
    <subcellularLocation>
        <location evidence="1">Vacuole membrane</location>
        <topology evidence="1">Lipid-anchor</topology>
    </subcellularLocation>
</comment>
<dbReference type="InterPro" id="IPR000225">
    <property type="entry name" value="Armadillo"/>
</dbReference>
<sequence length="1164" mass="116949">MHRGMMGTVVGSGTTIAGALHPNKQPLHELLAEVELRGLLPGLRPAPDTLDVAVLLPHSPRGAAVRQPHSPPALASPASAHRGVDLLREHRPCADLAQRRQRLLEALHSSLAAAPLAAAATGPGLLPGGLLGGGSVGGGTGYGHWRRSEVLAGGVLPRVVDFLTDELALAVPGAGGPGAAAVSAGLLPMRGITSSTAMALECLCTLFSEELPELSASASAPVSDTWRAGVTTVVAVLAATRLPAASAWSAEQSYWIPSVPFMPAAKPTSPAATSAVDWGLLAGLASDSRLPSGLPSAVGAGAAGGADCSADAAGWSPDVSAAFFAASALVRLARYPQLAAAAVEGGAVEAVVRLMGSRPAMLAQMAVFAAYKLLRGPPAAPGPQPIPSSPRGSPSRSDGGGGAAEGGAGACNREAALLAMAQAGGLGALCSCLRDLPDRPSRDMASSLMLDMALVPQVPAVVARLNQVLPLVSVLGDRRAEAATRMYALLVLARLANHSPECQMDAVREGAIEPLLALVRRGSEEEQTHACRLLAILAQAVPTHGRFKELGVVQSVLPLLRGSRSPAPSGPFGLGAGGGSGGSSSPTSSPGASQVTIHTPLVSEHAASVVAVLAQNPDMHFHVVGVGAVPALVPLLSAGSDKARTYVLAALMLLGEGEERHAAVVVRAGALPTLVALAGGASTREGGSPSASSSRHATHAQEFSAAVLCCMSRYVDMQEELLAHAAVPALVGCLAAGGVDAAVHAAEALVHLAGGEAVCKRMVSSDSAAAAMVITLLGADKPSARYWGLQLLRVISTDDTALGLLAGLDHEQASRYGGNSGRSSGLEGPSAGPSSRGSSLWFRGGQLPFPWSGVENAKPLGPPAPGSMILGNPSMYGARQPHDAAANAEAQRLLAGPLSVLLGPFASGFSTPPAAARWVDASSAQAAAPASEPTGPVAGPVASGSAAGGEVCAPPAFSAYERVPSPRHGVNLVTALVRLLGWTDGGASWQQGRCRVLAAWLLARMCDHPPLAPLVLASGAVRELAGMLAEEQQRAAALAAAAAAAAAVDVAATGELPESKTGELTIPMLPGEGEGLGLNESSGSSFNRGGMEVADGGASGMSLMGAGSPGMNARRARFDSNAAAASEAALLAVCRSLGWEGRQAVMGELALRQWLGQSLRLGGL</sequence>
<feature type="compositionally biased region" description="Pro residues" evidence="8">
    <location>
        <begin position="379"/>
        <end position="388"/>
    </location>
</feature>
<comment type="caution">
    <text evidence="9">The sequence shown here is derived from an EMBL/GenBank/DDBJ whole genome shotgun (WGS) entry which is preliminary data.</text>
</comment>
<keyword evidence="5" id="KW-0472">Membrane</keyword>
<feature type="region of interest" description="Disordered" evidence="8">
    <location>
        <begin position="379"/>
        <end position="405"/>
    </location>
</feature>
<dbReference type="GO" id="GO:0071562">
    <property type="term" value="P:nucleus-vacuole junction assembly"/>
    <property type="evidence" value="ECO:0007669"/>
    <property type="project" value="InterPro"/>
</dbReference>
<dbReference type="PANTHER" id="PTHR47249:SF1">
    <property type="entry name" value="VACUOLAR PROTEIN 8"/>
    <property type="match status" value="1"/>
</dbReference>
<keyword evidence="6" id="KW-0449">Lipoprotein</keyword>
<keyword evidence="3" id="KW-0926">Vacuole</keyword>
<dbReference type="GO" id="GO:0005774">
    <property type="term" value="C:vacuolar membrane"/>
    <property type="evidence" value="ECO:0007669"/>
    <property type="project" value="UniProtKB-SubCell"/>
</dbReference>
<keyword evidence="4" id="KW-0677">Repeat</keyword>
<feature type="compositionally biased region" description="Low complexity" evidence="8">
    <location>
        <begin position="583"/>
        <end position="593"/>
    </location>
</feature>
<keyword evidence="10" id="KW-1185">Reference proteome</keyword>
<evidence type="ECO:0000256" key="8">
    <source>
        <dbReference type="SAM" id="MobiDB-lite"/>
    </source>
</evidence>
<feature type="region of interest" description="Disordered" evidence="8">
    <location>
        <begin position="815"/>
        <end position="837"/>
    </location>
</feature>
<dbReference type="Proteomes" id="UP000613740">
    <property type="component" value="Unassembled WGS sequence"/>
</dbReference>
<comment type="similarity">
    <text evidence="2">Belongs to the beta-catenin family.</text>
</comment>